<keyword evidence="3" id="KW-1185">Reference proteome</keyword>
<feature type="transmembrane region" description="Helical" evidence="1">
    <location>
        <begin position="32"/>
        <end position="57"/>
    </location>
</feature>
<dbReference type="EMBL" id="BGPR01002469">
    <property type="protein sequence ID" value="GBM73997.1"/>
    <property type="molecule type" value="Genomic_DNA"/>
</dbReference>
<gene>
    <name evidence="2" type="ORF">AVEN_21149_1</name>
</gene>
<protein>
    <recommendedName>
        <fullName evidence="4">Gustatory receptor</fullName>
    </recommendedName>
</protein>
<proteinExistence type="predicted"/>
<comment type="caution">
    <text evidence="2">The sequence shown here is derived from an EMBL/GenBank/DDBJ whole genome shotgun (WGS) entry which is preliminary data.</text>
</comment>
<reference evidence="2 3" key="1">
    <citation type="journal article" date="2019" name="Sci. Rep.">
        <title>Orb-weaving spider Araneus ventricosus genome elucidates the spidroin gene catalogue.</title>
        <authorList>
            <person name="Kono N."/>
            <person name="Nakamura H."/>
            <person name="Ohtoshi R."/>
            <person name="Moran D.A.P."/>
            <person name="Shinohara A."/>
            <person name="Yoshida Y."/>
            <person name="Fujiwara M."/>
            <person name="Mori M."/>
            <person name="Tomita M."/>
            <person name="Arakawa K."/>
        </authorList>
    </citation>
    <scope>NUCLEOTIDE SEQUENCE [LARGE SCALE GENOMIC DNA]</scope>
</reference>
<name>A0A4Y2I8C5_ARAVE</name>
<dbReference type="OrthoDB" id="6420037at2759"/>
<feature type="transmembrane region" description="Helical" evidence="1">
    <location>
        <begin position="64"/>
        <end position="82"/>
    </location>
</feature>
<dbReference type="AlphaFoldDB" id="A0A4Y2I8C5"/>
<evidence type="ECO:0008006" key="4">
    <source>
        <dbReference type="Google" id="ProtNLM"/>
    </source>
</evidence>
<feature type="transmembrane region" description="Helical" evidence="1">
    <location>
        <begin position="219"/>
        <end position="249"/>
    </location>
</feature>
<keyword evidence="1" id="KW-1133">Transmembrane helix</keyword>
<dbReference type="Proteomes" id="UP000499080">
    <property type="component" value="Unassembled WGS sequence"/>
</dbReference>
<evidence type="ECO:0000256" key="1">
    <source>
        <dbReference type="SAM" id="Phobius"/>
    </source>
</evidence>
<organism evidence="2 3">
    <name type="scientific">Araneus ventricosus</name>
    <name type="common">Orbweaver spider</name>
    <name type="synonym">Epeira ventricosa</name>
    <dbReference type="NCBI Taxonomy" id="182803"/>
    <lineage>
        <taxon>Eukaryota</taxon>
        <taxon>Metazoa</taxon>
        <taxon>Ecdysozoa</taxon>
        <taxon>Arthropoda</taxon>
        <taxon>Chelicerata</taxon>
        <taxon>Arachnida</taxon>
        <taxon>Araneae</taxon>
        <taxon>Araneomorphae</taxon>
        <taxon>Entelegynae</taxon>
        <taxon>Araneoidea</taxon>
        <taxon>Araneidae</taxon>
        <taxon>Araneus</taxon>
    </lineage>
</organism>
<accession>A0A4Y2I8C5</accession>
<keyword evidence="1" id="KW-0472">Membrane</keyword>
<keyword evidence="1" id="KW-0812">Transmembrane</keyword>
<evidence type="ECO:0000313" key="2">
    <source>
        <dbReference type="EMBL" id="GBM73997.1"/>
    </source>
</evidence>
<sequence>MTRIKASNKTADIPFLIMHELNNAGIQKHLTWLFYTGLVEIHAFELYLISVFIVYGIQHEDFRVAVLFTLLTILSFVLWHFVSHRRKNLFIIIQILKTRKATLKKNLNKKWMRVLNWIAFTVSVSPVFLSVLHVTTTYEIHASDYFVYGYKNMEDRLRFLLCIVGAYAQYVIFVKHPLLIVLSLCVLINASGLLLYQYGRNLKCFISSENSSFKEYLKIVELIHFLNNTLSNLLFIALLIGLLSIYMALEYGLNNASYLTIYTVEASASVLTGILILCSLTVCSSKIPEFMSSIKTTAGFLIDHKLSDSISQKNEFLFLKRIEEKSVVHLSAGGMINIRRRFLLSAFGALFTYGILISGLD</sequence>
<feature type="transmembrane region" description="Helical" evidence="1">
    <location>
        <begin position="261"/>
        <end position="283"/>
    </location>
</feature>
<feature type="transmembrane region" description="Helical" evidence="1">
    <location>
        <begin position="179"/>
        <end position="198"/>
    </location>
</feature>
<evidence type="ECO:0000313" key="3">
    <source>
        <dbReference type="Proteomes" id="UP000499080"/>
    </source>
</evidence>
<feature type="transmembrane region" description="Helical" evidence="1">
    <location>
        <begin position="114"/>
        <end position="136"/>
    </location>
</feature>
<feature type="transmembrane region" description="Helical" evidence="1">
    <location>
        <begin position="342"/>
        <end position="360"/>
    </location>
</feature>